<dbReference type="EMBL" id="KV453843">
    <property type="protein sequence ID" value="ODV89193.1"/>
    <property type="molecule type" value="Genomic_DNA"/>
</dbReference>
<proteinExistence type="predicted"/>
<gene>
    <name evidence="1" type="ORF">CANCADRAFT_3823</name>
</gene>
<organism evidence="1 2">
    <name type="scientific">Tortispora caseinolytica NRRL Y-17796</name>
    <dbReference type="NCBI Taxonomy" id="767744"/>
    <lineage>
        <taxon>Eukaryota</taxon>
        <taxon>Fungi</taxon>
        <taxon>Dikarya</taxon>
        <taxon>Ascomycota</taxon>
        <taxon>Saccharomycotina</taxon>
        <taxon>Trigonopsidomycetes</taxon>
        <taxon>Trigonopsidales</taxon>
        <taxon>Trigonopsidaceae</taxon>
        <taxon>Tortispora</taxon>
    </lineage>
</organism>
<reference evidence="2" key="1">
    <citation type="submission" date="2016-02" db="EMBL/GenBank/DDBJ databases">
        <title>Comparative genomics of biotechnologically important yeasts.</title>
        <authorList>
            <consortium name="DOE Joint Genome Institute"/>
            <person name="Riley R."/>
            <person name="Haridas S."/>
            <person name="Wolfe K.H."/>
            <person name="Lopes M.R."/>
            <person name="Hittinger C.T."/>
            <person name="Goker M."/>
            <person name="Salamov A."/>
            <person name="Wisecaver J."/>
            <person name="Long T.M."/>
            <person name="Aerts A.L."/>
            <person name="Barry K."/>
            <person name="Choi C."/>
            <person name="Clum A."/>
            <person name="Coughlan A.Y."/>
            <person name="Deshpande S."/>
            <person name="Douglass A.P."/>
            <person name="Hanson S.J."/>
            <person name="Klenk H.-P."/>
            <person name="Labutti K."/>
            <person name="Lapidus A."/>
            <person name="Lindquist E."/>
            <person name="Lipzen A."/>
            <person name="Meier-Kolthoff J.P."/>
            <person name="Ohm R.A."/>
            <person name="Otillar R.P."/>
            <person name="Pangilinan J."/>
            <person name="Peng Y."/>
            <person name="Rokas A."/>
            <person name="Rosa C.A."/>
            <person name="Scheuner C."/>
            <person name="Sibirny A.A."/>
            <person name="Slot J.C."/>
            <person name="Stielow J.B."/>
            <person name="Sun H."/>
            <person name="Kurtzman C.P."/>
            <person name="Blackwell M."/>
            <person name="Jeffries T.W."/>
            <person name="Grigoriev I.V."/>
        </authorList>
    </citation>
    <scope>NUCLEOTIDE SEQUENCE [LARGE SCALE GENOMIC DNA]</scope>
    <source>
        <strain evidence="2">NRRL Y-17796</strain>
    </source>
</reference>
<accession>A0A1E4TBV1</accession>
<evidence type="ECO:0000313" key="1">
    <source>
        <dbReference type="EMBL" id="ODV89193.1"/>
    </source>
</evidence>
<sequence>MSGLLIATAEPWIFDIVTSIPELKRIDCSVESFTDLNYSALQPGTLTERHYRTTQYPGYCSLEAEIKSACASRELPVQESRSCTGPKWRVTHPPFHAELLPFTS</sequence>
<keyword evidence="2" id="KW-1185">Reference proteome</keyword>
<protein>
    <submittedName>
        <fullName evidence="1">Uncharacterized protein</fullName>
    </submittedName>
</protein>
<name>A0A1E4TBV1_9ASCO</name>
<evidence type="ECO:0000313" key="2">
    <source>
        <dbReference type="Proteomes" id="UP000095023"/>
    </source>
</evidence>
<dbReference type="AlphaFoldDB" id="A0A1E4TBV1"/>
<dbReference type="Proteomes" id="UP000095023">
    <property type="component" value="Unassembled WGS sequence"/>
</dbReference>